<sequence length="30" mass="3407">MADKRLKEQGIIPSMEDIDNKSITSQSNEK</sequence>
<name>A0A0F9NRB1_9ZZZZ</name>
<reference evidence="2" key="1">
    <citation type="journal article" date="2015" name="Nature">
        <title>Complex archaea that bridge the gap between prokaryotes and eukaryotes.</title>
        <authorList>
            <person name="Spang A."/>
            <person name="Saw J.H."/>
            <person name="Jorgensen S.L."/>
            <person name="Zaremba-Niedzwiedzka K."/>
            <person name="Martijn J."/>
            <person name="Lind A.E."/>
            <person name="van Eijk R."/>
            <person name="Schleper C."/>
            <person name="Guy L."/>
            <person name="Ettema T.J."/>
        </authorList>
    </citation>
    <scope>NUCLEOTIDE SEQUENCE</scope>
</reference>
<gene>
    <name evidence="2" type="ORF">LCGC14_1229290</name>
</gene>
<accession>A0A0F9NRB1</accession>
<dbReference type="EMBL" id="LAZR01006544">
    <property type="protein sequence ID" value="KKM91360.1"/>
    <property type="molecule type" value="Genomic_DNA"/>
</dbReference>
<feature type="region of interest" description="Disordered" evidence="1">
    <location>
        <begin position="1"/>
        <end position="30"/>
    </location>
</feature>
<evidence type="ECO:0000256" key="1">
    <source>
        <dbReference type="SAM" id="MobiDB-lite"/>
    </source>
</evidence>
<protein>
    <submittedName>
        <fullName evidence="2">Uncharacterized protein</fullName>
    </submittedName>
</protein>
<comment type="caution">
    <text evidence="2">The sequence shown here is derived from an EMBL/GenBank/DDBJ whole genome shotgun (WGS) entry which is preliminary data.</text>
</comment>
<dbReference type="AlphaFoldDB" id="A0A0F9NRB1"/>
<proteinExistence type="predicted"/>
<evidence type="ECO:0000313" key="2">
    <source>
        <dbReference type="EMBL" id="KKM91360.1"/>
    </source>
</evidence>
<feature type="compositionally biased region" description="Polar residues" evidence="1">
    <location>
        <begin position="21"/>
        <end position="30"/>
    </location>
</feature>
<organism evidence="2">
    <name type="scientific">marine sediment metagenome</name>
    <dbReference type="NCBI Taxonomy" id="412755"/>
    <lineage>
        <taxon>unclassified sequences</taxon>
        <taxon>metagenomes</taxon>
        <taxon>ecological metagenomes</taxon>
    </lineage>
</organism>